<evidence type="ECO:0000256" key="4">
    <source>
        <dbReference type="SAM" id="Phobius"/>
    </source>
</evidence>
<dbReference type="GO" id="GO:0031201">
    <property type="term" value="C:SNARE complex"/>
    <property type="evidence" value="ECO:0007669"/>
    <property type="project" value="TreeGrafter"/>
</dbReference>
<name>A0AAD5Q803_PYTIN</name>
<dbReference type="CDD" id="cd15840">
    <property type="entry name" value="SNARE_Qa"/>
    <property type="match status" value="1"/>
</dbReference>
<evidence type="ECO:0000259" key="5">
    <source>
        <dbReference type="PROSITE" id="PS50192"/>
    </source>
</evidence>
<organism evidence="6 7">
    <name type="scientific">Pythium insidiosum</name>
    <name type="common">Pythiosis disease agent</name>
    <dbReference type="NCBI Taxonomy" id="114742"/>
    <lineage>
        <taxon>Eukaryota</taxon>
        <taxon>Sar</taxon>
        <taxon>Stramenopiles</taxon>
        <taxon>Oomycota</taxon>
        <taxon>Peronosporomycetes</taxon>
        <taxon>Pythiales</taxon>
        <taxon>Pythiaceae</taxon>
        <taxon>Pythium</taxon>
    </lineage>
</organism>
<feature type="compositionally biased region" description="Basic and acidic residues" evidence="3">
    <location>
        <begin position="1"/>
        <end position="20"/>
    </location>
</feature>
<dbReference type="AlphaFoldDB" id="A0AAD5Q803"/>
<proteinExistence type="inferred from homology"/>
<dbReference type="GO" id="GO:0006906">
    <property type="term" value="P:vesicle fusion"/>
    <property type="evidence" value="ECO:0007669"/>
    <property type="project" value="TreeGrafter"/>
</dbReference>
<accession>A0AAD5Q803</accession>
<reference evidence="6" key="1">
    <citation type="submission" date="2021-12" db="EMBL/GenBank/DDBJ databases">
        <title>Prjna785345.</title>
        <authorList>
            <person name="Rujirawat T."/>
            <person name="Krajaejun T."/>
        </authorList>
    </citation>
    <scope>NUCLEOTIDE SEQUENCE</scope>
    <source>
        <strain evidence="6">Pi057C3</strain>
    </source>
</reference>
<dbReference type="Pfam" id="PF05739">
    <property type="entry name" value="SNARE"/>
    <property type="match status" value="1"/>
</dbReference>
<dbReference type="GO" id="GO:0048278">
    <property type="term" value="P:vesicle docking"/>
    <property type="evidence" value="ECO:0007669"/>
    <property type="project" value="TreeGrafter"/>
</dbReference>
<feature type="region of interest" description="Disordered" evidence="3">
    <location>
        <begin position="134"/>
        <end position="158"/>
    </location>
</feature>
<keyword evidence="4" id="KW-1133">Transmembrane helix</keyword>
<dbReference type="PANTHER" id="PTHR19957">
    <property type="entry name" value="SYNTAXIN"/>
    <property type="match status" value="1"/>
</dbReference>
<feature type="domain" description="T-SNARE coiled-coil homology" evidence="5">
    <location>
        <begin position="180"/>
        <end position="242"/>
    </location>
</feature>
<feature type="transmembrane region" description="Helical" evidence="4">
    <location>
        <begin position="257"/>
        <end position="277"/>
    </location>
</feature>
<keyword evidence="2" id="KW-0175">Coiled coil</keyword>
<evidence type="ECO:0000256" key="2">
    <source>
        <dbReference type="SAM" id="Coils"/>
    </source>
</evidence>
<dbReference type="SMART" id="SM00397">
    <property type="entry name" value="t_SNARE"/>
    <property type="match status" value="1"/>
</dbReference>
<dbReference type="EMBL" id="JAKCXM010000087">
    <property type="protein sequence ID" value="KAJ0403165.1"/>
    <property type="molecule type" value="Genomic_DNA"/>
</dbReference>
<dbReference type="SUPFAM" id="SSF47661">
    <property type="entry name" value="t-snare proteins"/>
    <property type="match status" value="1"/>
</dbReference>
<dbReference type="InterPro" id="IPR000727">
    <property type="entry name" value="T_SNARE_dom"/>
</dbReference>
<dbReference type="InterPro" id="IPR010989">
    <property type="entry name" value="SNARE"/>
</dbReference>
<dbReference type="Pfam" id="PF14523">
    <property type="entry name" value="Syntaxin_2"/>
    <property type="match status" value="1"/>
</dbReference>
<dbReference type="Gene3D" id="1.20.58.70">
    <property type="match status" value="1"/>
</dbReference>
<dbReference type="Gene3D" id="1.20.5.110">
    <property type="match status" value="1"/>
</dbReference>
<evidence type="ECO:0000256" key="1">
    <source>
        <dbReference type="ARBA" id="ARBA00009063"/>
    </source>
</evidence>
<evidence type="ECO:0000313" key="7">
    <source>
        <dbReference type="Proteomes" id="UP001209570"/>
    </source>
</evidence>
<dbReference type="GO" id="GO:0006886">
    <property type="term" value="P:intracellular protein transport"/>
    <property type="evidence" value="ECO:0007669"/>
    <property type="project" value="TreeGrafter"/>
</dbReference>
<dbReference type="InterPro" id="IPR006011">
    <property type="entry name" value="Syntaxin_N"/>
</dbReference>
<keyword evidence="4" id="KW-0812">Transmembrane</keyword>
<dbReference type="InterPro" id="IPR045242">
    <property type="entry name" value="Syntaxin"/>
</dbReference>
<protein>
    <recommendedName>
        <fullName evidence="5">t-SNARE coiled-coil homology domain-containing protein</fullName>
    </recommendedName>
</protein>
<dbReference type="PROSITE" id="PS50192">
    <property type="entry name" value="T_SNARE"/>
    <property type="match status" value="1"/>
</dbReference>
<comment type="caution">
    <text evidence="6">The sequence shown here is derived from an EMBL/GenBank/DDBJ whole genome shotgun (WGS) entry which is preliminary data.</text>
</comment>
<feature type="compositionally biased region" description="Basic and acidic residues" evidence="3">
    <location>
        <begin position="134"/>
        <end position="151"/>
    </location>
</feature>
<sequence length="278" mass="31714">MGDRYHSAESPRGISDERFSKLAQETSKGISSFNQLTRSMAQKMSLFSTPQDSRANHQQLTELSEKGNKMVSKINKRLQELNKASQGQGPQARARRTQVTKLSTDFKNQAKQFEDTCKRLVDAERHAVDHIRRSSQSFRKEDSFHDRDTRSGKQAGGGFQFTNYNEDQLYAQANVTRYDEDDLARREEDIIHINHQMREVNAAFREIDGLIQEQGETVVEIDQNVEEAKDNVHKALQEVEQADARARYCVCSRMKMMCYGGLVVVLILIVLALVRVAA</sequence>
<evidence type="ECO:0000256" key="3">
    <source>
        <dbReference type="SAM" id="MobiDB-lite"/>
    </source>
</evidence>
<dbReference type="GO" id="GO:0000149">
    <property type="term" value="F:SNARE binding"/>
    <property type="evidence" value="ECO:0007669"/>
    <property type="project" value="TreeGrafter"/>
</dbReference>
<dbReference type="PANTHER" id="PTHR19957:SF38">
    <property type="entry name" value="LD27581P"/>
    <property type="match status" value="1"/>
</dbReference>
<evidence type="ECO:0000313" key="6">
    <source>
        <dbReference type="EMBL" id="KAJ0403165.1"/>
    </source>
</evidence>
<dbReference type="Proteomes" id="UP001209570">
    <property type="component" value="Unassembled WGS sequence"/>
</dbReference>
<comment type="similarity">
    <text evidence="1">Belongs to the syntaxin family.</text>
</comment>
<dbReference type="GO" id="GO:0012505">
    <property type="term" value="C:endomembrane system"/>
    <property type="evidence" value="ECO:0007669"/>
    <property type="project" value="TreeGrafter"/>
</dbReference>
<feature type="region of interest" description="Disordered" evidence="3">
    <location>
        <begin position="1"/>
        <end position="26"/>
    </location>
</feature>
<feature type="coiled-coil region" evidence="2">
    <location>
        <begin position="211"/>
        <end position="245"/>
    </location>
</feature>
<keyword evidence="7" id="KW-1185">Reference proteome</keyword>
<dbReference type="GO" id="GO:0005484">
    <property type="term" value="F:SNAP receptor activity"/>
    <property type="evidence" value="ECO:0007669"/>
    <property type="project" value="TreeGrafter"/>
</dbReference>
<keyword evidence="4" id="KW-0472">Membrane</keyword>
<gene>
    <name evidence="6" type="ORF">P43SY_005159</name>
</gene>